<reference evidence="1 2" key="2">
    <citation type="submission" date="2017-09" db="EMBL/GenBank/DDBJ databases">
        <title>Extensive intraspecific genome diversity in a model arbuscular mycorrhizal fungus.</title>
        <authorList>
            <person name="Chen E.C."/>
            <person name="Morin E."/>
            <person name="Beaudet D."/>
            <person name="Noel J."/>
            <person name="Ndikumana S."/>
            <person name="Charron P."/>
            <person name="St-Onge C."/>
            <person name="Giorgi J."/>
            <person name="Grigoriev I.V."/>
            <person name="Roux C."/>
            <person name="Martin F.M."/>
            <person name="Corradi N."/>
        </authorList>
    </citation>
    <scope>NUCLEOTIDE SEQUENCE [LARGE SCALE GENOMIC DNA]</scope>
    <source>
        <strain evidence="1 2">A5</strain>
    </source>
</reference>
<accession>A0A2N0PL30</accession>
<dbReference type="VEuPathDB" id="FungiDB:FUN_001838"/>
<evidence type="ECO:0000313" key="1">
    <source>
        <dbReference type="EMBL" id="PKC07543.1"/>
    </source>
</evidence>
<name>A0A2N0PL30_9GLOM</name>
<reference evidence="1 2" key="1">
    <citation type="submission" date="2016-04" db="EMBL/GenBank/DDBJ databases">
        <title>Genome analyses suggest a sexual origin of heterokaryosis in a supposedly ancient asexual fungus.</title>
        <authorList>
            <person name="Ropars J."/>
            <person name="Sedzielewska K."/>
            <person name="Noel J."/>
            <person name="Charron P."/>
            <person name="Farinelli L."/>
            <person name="Marton T."/>
            <person name="Kruger M."/>
            <person name="Pelin A."/>
            <person name="Brachmann A."/>
            <person name="Corradi N."/>
        </authorList>
    </citation>
    <scope>NUCLEOTIDE SEQUENCE [LARGE SCALE GENOMIC DNA]</scope>
    <source>
        <strain evidence="1 2">A5</strain>
    </source>
</reference>
<evidence type="ECO:0000313" key="2">
    <source>
        <dbReference type="Proteomes" id="UP000232722"/>
    </source>
</evidence>
<dbReference type="AlphaFoldDB" id="A0A2N0PL30"/>
<comment type="caution">
    <text evidence="1">The sequence shown here is derived from an EMBL/GenBank/DDBJ whole genome shotgun (WGS) entry which is preliminary data.</text>
</comment>
<dbReference type="Proteomes" id="UP000232722">
    <property type="component" value="Unassembled WGS sequence"/>
</dbReference>
<dbReference type="VEuPathDB" id="FungiDB:RhiirA1_506383"/>
<gene>
    <name evidence="1" type="ORF">RhiirA5_418071</name>
</gene>
<proteinExistence type="predicted"/>
<dbReference type="VEuPathDB" id="FungiDB:RhiirA1_506384"/>
<dbReference type="EMBL" id="LLXJ01000630">
    <property type="protein sequence ID" value="PKC07543.1"/>
    <property type="molecule type" value="Genomic_DNA"/>
</dbReference>
<dbReference type="VEuPathDB" id="FungiDB:FUN_003312"/>
<dbReference type="VEuPathDB" id="FungiDB:RhiirFUN_008352"/>
<protein>
    <submittedName>
        <fullName evidence="1">Uncharacterized protein</fullName>
    </submittedName>
</protein>
<organism evidence="1 2">
    <name type="scientific">Rhizophagus irregularis</name>
    <dbReference type="NCBI Taxonomy" id="588596"/>
    <lineage>
        <taxon>Eukaryota</taxon>
        <taxon>Fungi</taxon>
        <taxon>Fungi incertae sedis</taxon>
        <taxon>Mucoromycota</taxon>
        <taxon>Glomeromycotina</taxon>
        <taxon>Glomeromycetes</taxon>
        <taxon>Glomerales</taxon>
        <taxon>Glomeraceae</taxon>
        <taxon>Rhizophagus</taxon>
    </lineage>
</organism>
<sequence>MSRQHEYPTVLLAKGIISPELHYGVFARNWWFQKASKNKQTRFAQQLIIPYRLHMRVSCELNGENFIISIVQNTTSPFEPAITTLYQKIFGKKTEYSGPVIMGFYNDQIIEKLMQDITFFPIYLKIQSFLVVVSNIGYSKNNGCCGAGNGFTSSLLTKFQGKYSFISQQIKNNTCILRIYHGSKIVAQYEDKTPTGVWKKCGINKKFDGNDLFGITHPTIQAILQNPPQNKILRICMPDEWNNFEILQKAFDRHIKPRKIGTTVLLNWQSFFIDWLSQESTIIQIPKTLQNIYPVDYQLQHKELCAWKAMLIACGCTNVTPFEKKKSDIEFWSRALDPTADKETLLNLYNAGLICLGNNSPIIIDKSIDFWKSFKCALDNNKRGIDGKIRILSIIAEKFRYDDLRENLRVGSSSINLACKHARINGPGAPAIVKPKRKICRMSEIKEREFQLFFQDKSNVTMSSYKVDPKTNLPILYLQDQKKALWTKFEEIYPNGMKKTSFMARLADCSHLKYREDLGGLCLICNDYGFEAFQNLIAIARSTFNDKKVLDGVISRIEKLRMHMKRNFERKLVINQNGTVSHDECINHCLLYAFGECNYYHTSRCADCDELFVFFDFLNTCVSSEQKTNLDQIKEQLKYYLSHQARKVYLNTQFKSSLAQLDEDGAIIRLDPPYNPNIYKKDGTKLDVRAYDHWSTDTKQDAWFTASLFEAVFESIERKPKWIRIISDNGPHYHNSELMSIIAHWYDWYQIQVRRGQDIVEAGKNLAGTYFANIEPNRNENSENFEQTSNNARKKKKPKVKTIPGISKYFYWEWPVEGPLAGFIQARSLPHIGSWTRFSPAEISDLYDGSIVQPQPTVSTHTQASSNWTMPMPQLNVDVSDDVLDFTDQLDHRNITNRNQNSQHPNTNLVDKDFQLPKGWALKENQVFGGKGSGKRMTKKVKSLLERFFLNGNINLQDKLTAQGMRDELLKYVESEEIEEQDVPKVSTIQGWISRYAAALKHQATEAALSK</sequence>
<dbReference type="VEuPathDB" id="FungiDB:FUN_012398"/>